<protein>
    <submittedName>
        <fullName evidence="2">18673_t:CDS:1</fullName>
    </submittedName>
</protein>
<keyword evidence="1" id="KW-0472">Membrane</keyword>
<proteinExistence type="predicted"/>
<feature type="non-terminal residue" evidence="2">
    <location>
        <position position="72"/>
    </location>
</feature>
<gene>
    <name evidence="2" type="ORF">DERYTH_LOCUS19549</name>
</gene>
<comment type="caution">
    <text evidence="2">The sequence shown here is derived from an EMBL/GenBank/DDBJ whole genome shotgun (WGS) entry which is preliminary data.</text>
</comment>
<sequence length="72" mass="7950">MSFLYTGLSCLTSLGLGIAETWLLISSFCDVGLAPSFGEIAVVDIIIDVPIFVGFWVLSMFVACFETWDRHQ</sequence>
<evidence type="ECO:0000256" key="1">
    <source>
        <dbReference type="SAM" id="Phobius"/>
    </source>
</evidence>
<dbReference type="AlphaFoldDB" id="A0A9N9JFR6"/>
<evidence type="ECO:0000313" key="2">
    <source>
        <dbReference type="EMBL" id="CAG8780167.1"/>
    </source>
</evidence>
<keyword evidence="3" id="KW-1185">Reference proteome</keyword>
<evidence type="ECO:0000313" key="3">
    <source>
        <dbReference type="Proteomes" id="UP000789405"/>
    </source>
</evidence>
<dbReference type="EMBL" id="CAJVPY010021599">
    <property type="protein sequence ID" value="CAG8780167.1"/>
    <property type="molecule type" value="Genomic_DNA"/>
</dbReference>
<keyword evidence="1" id="KW-0812">Transmembrane</keyword>
<reference evidence="2" key="1">
    <citation type="submission" date="2021-06" db="EMBL/GenBank/DDBJ databases">
        <authorList>
            <person name="Kallberg Y."/>
            <person name="Tangrot J."/>
            <person name="Rosling A."/>
        </authorList>
    </citation>
    <scope>NUCLEOTIDE SEQUENCE</scope>
    <source>
        <strain evidence="2">MA453B</strain>
    </source>
</reference>
<accession>A0A9N9JFR6</accession>
<feature type="transmembrane region" description="Helical" evidence="1">
    <location>
        <begin position="43"/>
        <end position="65"/>
    </location>
</feature>
<keyword evidence="1" id="KW-1133">Transmembrane helix</keyword>
<organism evidence="2 3">
    <name type="scientific">Dentiscutata erythropus</name>
    <dbReference type="NCBI Taxonomy" id="1348616"/>
    <lineage>
        <taxon>Eukaryota</taxon>
        <taxon>Fungi</taxon>
        <taxon>Fungi incertae sedis</taxon>
        <taxon>Mucoromycota</taxon>
        <taxon>Glomeromycotina</taxon>
        <taxon>Glomeromycetes</taxon>
        <taxon>Diversisporales</taxon>
        <taxon>Gigasporaceae</taxon>
        <taxon>Dentiscutata</taxon>
    </lineage>
</organism>
<name>A0A9N9JFR6_9GLOM</name>
<dbReference type="Proteomes" id="UP000789405">
    <property type="component" value="Unassembled WGS sequence"/>
</dbReference>